<sequence>MKLPWLKSALENNDGPFLSVYLDTTRTDPTTASELEARWKKFRDQAAGAGAPDGLLADIEESMFRQHSIGGRHGRAVLATGDRIILDRVLPVPPQQECIEWGDHPVLLPLLQLTPHAVSQLLIEVDRAGADLHLRAPEDPDLSRHTNGGGENTTVEGGHDELHKARATGADSGRGWRSDNFEARVEDSWERNAEAVATQVNKLVMERKPHVVFLTGDVRAEGLLKAELRNEVRERIVELSGGTRGQSMERESFREELARALAEYVAGVQESTAEKFRETQGRDAGSVAGPGAVSEVLERGQADEVIFNPGREPKNIEELLYQAVLTDAGVYALDSEVLALPDGVAAFLRWDDDTTPSNSIASMSGDGARQ</sequence>
<dbReference type="EMBL" id="CP126970">
    <property type="protein sequence ID" value="WIM69387.1"/>
    <property type="molecule type" value="Genomic_DNA"/>
</dbReference>
<dbReference type="Pfam" id="PF18844">
    <property type="entry name" value="baeRF_family2"/>
    <property type="match status" value="1"/>
</dbReference>
<dbReference type="Proteomes" id="UP001238805">
    <property type="component" value="Chromosome"/>
</dbReference>
<proteinExistence type="predicted"/>
<gene>
    <name evidence="2" type="ORF">QP029_08980</name>
</gene>
<name>A0ABY8VJ67_9CORY</name>
<evidence type="ECO:0000313" key="2">
    <source>
        <dbReference type="EMBL" id="WIM69387.1"/>
    </source>
</evidence>
<protein>
    <recommendedName>
        <fullName evidence="4">Peptide chain release factor 1 (ERF1)</fullName>
    </recommendedName>
</protein>
<dbReference type="RefSeq" id="WP_284873981.1">
    <property type="nucleotide sequence ID" value="NZ_CP126970.1"/>
</dbReference>
<dbReference type="InterPro" id="IPR040701">
    <property type="entry name" value="Bact_RF_family2"/>
</dbReference>
<reference evidence="2 3" key="1">
    <citation type="submission" date="2023-05" db="EMBL/GenBank/DDBJ databases">
        <title>Corynebacterium suedekumii sp. nov. and Corynebacterium breve sp. nov. isolated from raw cow's milk.</title>
        <authorList>
            <person name="Baer M.K."/>
            <person name="Mehl L."/>
            <person name="Hellmuth R."/>
            <person name="Marke G."/>
            <person name="Lipski A."/>
        </authorList>
    </citation>
    <scope>NUCLEOTIDE SEQUENCE [LARGE SCALE GENOMIC DNA]</scope>
    <source>
        <strain evidence="2 3">LM112</strain>
    </source>
</reference>
<evidence type="ECO:0008006" key="4">
    <source>
        <dbReference type="Google" id="ProtNLM"/>
    </source>
</evidence>
<keyword evidence="3" id="KW-1185">Reference proteome</keyword>
<evidence type="ECO:0000313" key="3">
    <source>
        <dbReference type="Proteomes" id="UP001238805"/>
    </source>
</evidence>
<organism evidence="2 3">
    <name type="scientific">Corynebacterium suedekumii</name>
    <dbReference type="NCBI Taxonomy" id="3049801"/>
    <lineage>
        <taxon>Bacteria</taxon>
        <taxon>Bacillati</taxon>
        <taxon>Actinomycetota</taxon>
        <taxon>Actinomycetes</taxon>
        <taxon>Mycobacteriales</taxon>
        <taxon>Corynebacteriaceae</taxon>
        <taxon>Corynebacterium</taxon>
    </lineage>
</organism>
<evidence type="ECO:0000256" key="1">
    <source>
        <dbReference type="SAM" id="MobiDB-lite"/>
    </source>
</evidence>
<feature type="region of interest" description="Disordered" evidence="1">
    <location>
        <begin position="136"/>
        <end position="177"/>
    </location>
</feature>
<accession>A0ABY8VJ67</accession>